<dbReference type="PANTHER" id="PTHR42776">
    <property type="entry name" value="SERINE PEPTIDASE S9 FAMILY MEMBER"/>
    <property type="match status" value="1"/>
</dbReference>
<name>A0A9X3BGE9_9BACT</name>
<sequence>MKPLLAIAVLLLCLPGFTQTKTAKSRPVKQYTIEQFYKNTNYGGGAFSTDDQKLLVNSNESGIYNAYEINIATGEKKVLTKSTKESVFVNDYVPGTNDIIYSADKGGNENDHLYLLKSDGTVKDLTPGEKEKAFFGGWSRDRKWLYYLSNKRDPKFFDFYKMDVATWTPTLIYQNEKGFDVSGISDNERYLALVQPVTTTFSNLFLYDQQTKQMTKLNSDDKESNNSPAQFSMDNQSLYYITDADNEFQYVVRYDIASGQREKVFESKWDVMYMYTSFNEKYRVIGVNEDGRNKLYLFDHKTGKEVEFPKVTGGDIKSVNISQSENKMRLTIGDSKSPNNLYVYDFGTKELKRLTNSLNPEINPDDLVNAEVVHYTSFDELEIPAIFYKPHQASSSSKVPAIVMVHGGPGGQARIGYFSLIQFLVNHGYAVLDVNNRGSSGYGKTFFKMDNRNHGDKDLKDVVWGKKYLASLPYIDANKIGIMGGSYGGYMTLAALTFHPDEFVTGVDLFGVANWLRTLKEIPPYWESFKKALYEEIGDPNTADTVRLKQYSPLLHASNIKKPLLVLQGANDPRVLQIESDEIVAKVRKNKVPVEYIVFPDEGHGFVKKENEIKGYGQILTFLDKYLKGANNKGAYNNGQAKSNEKKPM</sequence>
<gene>
    <name evidence="4" type="ORF">OCK74_00970</name>
</gene>
<dbReference type="GO" id="GO:0006508">
    <property type="term" value="P:proteolysis"/>
    <property type="evidence" value="ECO:0007669"/>
    <property type="project" value="InterPro"/>
</dbReference>
<evidence type="ECO:0000256" key="2">
    <source>
        <dbReference type="SAM" id="SignalP"/>
    </source>
</evidence>
<dbReference type="PANTHER" id="PTHR42776:SF27">
    <property type="entry name" value="DIPEPTIDYL PEPTIDASE FAMILY MEMBER 6"/>
    <property type="match status" value="1"/>
</dbReference>
<evidence type="ECO:0000256" key="1">
    <source>
        <dbReference type="ARBA" id="ARBA00022801"/>
    </source>
</evidence>
<dbReference type="Proteomes" id="UP001155483">
    <property type="component" value="Unassembled WGS sequence"/>
</dbReference>
<accession>A0A9X3BGE9</accession>
<keyword evidence="1" id="KW-0378">Hydrolase</keyword>
<feature type="signal peptide" evidence="2">
    <location>
        <begin position="1"/>
        <end position="18"/>
    </location>
</feature>
<evidence type="ECO:0000313" key="4">
    <source>
        <dbReference type="EMBL" id="MCU7547658.1"/>
    </source>
</evidence>
<dbReference type="InterPro" id="IPR029058">
    <property type="entry name" value="AB_hydrolase_fold"/>
</dbReference>
<dbReference type="Gene3D" id="3.40.50.1820">
    <property type="entry name" value="alpha/beta hydrolase"/>
    <property type="match status" value="1"/>
</dbReference>
<feature type="chain" id="PRO_5040990570" evidence="2">
    <location>
        <begin position="19"/>
        <end position="649"/>
    </location>
</feature>
<reference evidence="4" key="2">
    <citation type="submission" date="2023-04" db="EMBL/GenBank/DDBJ databases">
        <title>Paracnuella aquatica gen. nov., sp. nov., a member of the family Chitinophagaceae isolated from a hot spring.</title>
        <authorList>
            <person name="Wang C."/>
        </authorList>
    </citation>
    <scope>NUCLEOTIDE SEQUENCE</scope>
    <source>
        <strain evidence="4">LB-8</strain>
    </source>
</reference>
<dbReference type="Pfam" id="PF00326">
    <property type="entry name" value="Peptidase_S9"/>
    <property type="match status" value="1"/>
</dbReference>
<protein>
    <submittedName>
        <fullName evidence="4">S9 family peptidase</fullName>
    </submittedName>
</protein>
<dbReference type="SUPFAM" id="SSF69322">
    <property type="entry name" value="Tricorn protease domain 2"/>
    <property type="match status" value="1"/>
</dbReference>
<organism evidence="4 5">
    <name type="scientific">Paraflavisolibacter caeni</name>
    <dbReference type="NCBI Taxonomy" id="2982496"/>
    <lineage>
        <taxon>Bacteria</taxon>
        <taxon>Pseudomonadati</taxon>
        <taxon>Bacteroidota</taxon>
        <taxon>Chitinophagia</taxon>
        <taxon>Chitinophagales</taxon>
        <taxon>Chitinophagaceae</taxon>
        <taxon>Paraflavisolibacter</taxon>
    </lineage>
</organism>
<dbReference type="GO" id="GO:0004252">
    <property type="term" value="F:serine-type endopeptidase activity"/>
    <property type="evidence" value="ECO:0007669"/>
    <property type="project" value="TreeGrafter"/>
</dbReference>
<evidence type="ECO:0000259" key="3">
    <source>
        <dbReference type="Pfam" id="PF00326"/>
    </source>
</evidence>
<dbReference type="AlphaFoldDB" id="A0A9X3BGE9"/>
<proteinExistence type="predicted"/>
<feature type="domain" description="Peptidase S9 prolyl oligopeptidase catalytic" evidence="3">
    <location>
        <begin position="420"/>
        <end position="629"/>
    </location>
</feature>
<evidence type="ECO:0000313" key="5">
    <source>
        <dbReference type="Proteomes" id="UP001155483"/>
    </source>
</evidence>
<comment type="caution">
    <text evidence="4">The sequence shown here is derived from an EMBL/GenBank/DDBJ whole genome shotgun (WGS) entry which is preliminary data.</text>
</comment>
<dbReference type="Gene3D" id="2.120.10.30">
    <property type="entry name" value="TolB, C-terminal domain"/>
    <property type="match status" value="2"/>
</dbReference>
<dbReference type="EMBL" id="JAOTIF010000001">
    <property type="protein sequence ID" value="MCU7547658.1"/>
    <property type="molecule type" value="Genomic_DNA"/>
</dbReference>
<dbReference type="InterPro" id="IPR001375">
    <property type="entry name" value="Peptidase_S9_cat"/>
</dbReference>
<reference evidence="4" key="1">
    <citation type="submission" date="2022-09" db="EMBL/GenBank/DDBJ databases">
        <authorList>
            <person name="Yuan C."/>
            <person name="Ke Z."/>
        </authorList>
    </citation>
    <scope>NUCLEOTIDE SEQUENCE</scope>
    <source>
        <strain evidence="4">LB-8</strain>
    </source>
</reference>
<dbReference type="InterPro" id="IPR011042">
    <property type="entry name" value="6-blade_b-propeller_TolB-like"/>
</dbReference>
<dbReference type="RefSeq" id="WP_279295104.1">
    <property type="nucleotide sequence ID" value="NZ_JAOTIF010000001.1"/>
</dbReference>
<dbReference type="SUPFAM" id="SSF53474">
    <property type="entry name" value="alpha/beta-Hydrolases"/>
    <property type="match status" value="1"/>
</dbReference>
<keyword evidence="5" id="KW-1185">Reference proteome</keyword>
<keyword evidence="2" id="KW-0732">Signal</keyword>